<feature type="compositionally biased region" description="Basic and acidic residues" evidence="1">
    <location>
        <begin position="71"/>
        <end position="83"/>
    </location>
</feature>
<feature type="compositionally biased region" description="Polar residues" evidence="1">
    <location>
        <begin position="486"/>
        <end position="498"/>
    </location>
</feature>
<feature type="compositionally biased region" description="Basic residues" evidence="1">
    <location>
        <begin position="84"/>
        <end position="93"/>
    </location>
</feature>
<feature type="compositionally biased region" description="Basic and acidic residues" evidence="1">
    <location>
        <begin position="964"/>
        <end position="974"/>
    </location>
</feature>
<feature type="compositionally biased region" description="Polar residues" evidence="1">
    <location>
        <begin position="748"/>
        <end position="757"/>
    </location>
</feature>
<feature type="region of interest" description="Disordered" evidence="1">
    <location>
        <begin position="2776"/>
        <end position="2806"/>
    </location>
</feature>
<evidence type="ECO:0000256" key="1">
    <source>
        <dbReference type="SAM" id="MobiDB-lite"/>
    </source>
</evidence>
<feature type="region of interest" description="Disordered" evidence="1">
    <location>
        <begin position="1133"/>
        <end position="1157"/>
    </location>
</feature>
<feature type="compositionally biased region" description="Basic and acidic residues" evidence="1">
    <location>
        <begin position="1657"/>
        <end position="1668"/>
    </location>
</feature>
<evidence type="ECO:0000313" key="3">
    <source>
        <dbReference type="EMBL" id="GIX94902.1"/>
    </source>
</evidence>
<dbReference type="Proteomes" id="UP001054837">
    <property type="component" value="Unassembled WGS sequence"/>
</dbReference>
<feature type="region of interest" description="Disordered" evidence="1">
    <location>
        <begin position="601"/>
        <end position="631"/>
    </location>
</feature>
<evidence type="ECO:0000313" key="2">
    <source>
        <dbReference type="EMBL" id="GIX94889.1"/>
    </source>
</evidence>
<feature type="region of interest" description="Disordered" evidence="1">
    <location>
        <begin position="2992"/>
        <end position="3012"/>
    </location>
</feature>
<feature type="compositionally biased region" description="Basic residues" evidence="1">
    <location>
        <begin position="58"/>
        <end position="70"/>
    </location>
</feature>
<evidence type="ECO:0000313" key="4">
    <source>
        <dbReference type="Proteomes" id="UP001054837"/>
    </source>
</evidence>
<keyword evidence="4" id="KW-1185">Reference proteome</keyword>
<feature type="compositionally biased region" description="Polar residues" evidence="1">
    <location>
        <begin position="605"/>
        <end position="617"/>
    </location>
</feature>
<feature type="region of interest" description="Disordered" evidence="1">
    <location>
        <begin position="1504"/>
        <end position="1523"/>
    </location>
</feature>
<feature type="compositionally biased region" description="Acidic residues" evidence="1">
    <location>
        <begin position="1133"/>
        <end position="1147"/>
    </location>
</feature>
<dbReference type="EMBL" id="BPLQ01002671">
    <property type="protein sequence ID" value="GIX94902.1"/>
    <property type="molecule type" value="Genomic_DNA"/>
</dbReference>
<feature type="region of interest" description="Disordered" evidence="1">
    <location>
        <begin position="58"/>
        <end position="115"/>
    </location>
</feature>
<reference evidence="3 4" key="1">
    <citation type="submission" date="2021-06" db="EMBL/GenBank/DDBJ databases">
        <title>Caerostris darwini draft genome.</title>
        <authorList>
            <person name="Kono N."/>
            <person name="Arakawa K."/>
        </authorList>
    </citation>
    <scope>NUCLEOTIDE SEQUENCE [LARGE SCALE GENOMIC DNA]</scope>
</reference>
<organism evidence="3 4">
    <name type="scientific">Caerostris darwini</name>
    <dbReference type="NCBI Taxonomy" id="1538125"/>
    <lineage>
        <taxon>Eukaryota</taxon>
        <taxon>Metazoa</taxon>
        <taxon>Ecdysozoa</taxon>
        <taxon>Arthropoda</taxon>
        <taxon>Chelicerata</taxon>
        <taxon>Arachnida</taxon>
        <taxon>Araneae</taxon>
        <taxon>Araneomorphae</taxon>
        <taxon>Entelegynae</taxon>
        <taxon>Araneoidea</taxon>
        <taxon>Araneidae</taxon>
        <taxon>Caerostris</taxon>
    </lineage>
</organism>
<feature type="region of interest" description="Disordered" evidence="1">
    <location>
        <begin position="1633"/>
        <end position="1707"/>
    </location>
</feature>
<feature type="compositionally biased region" description="Low complexity" evidence="1">
    <location>
        <begin position="2999"/>
        <end position="3011"/>
    </location>
</feature>
<feature type="compositionally biased region" description="Polar residues" evidence="1">
    <location>
        <begin position="553"/>
        <end position="565"/>
    </location>
</feature>
<name>A0AAV4PIG2_9ARAC</name>
<feature type="compositionally biased region" description="Acidic residues" evidence="1">
    <location>
        <begin position="2780"/>
        <end position="2800"/>
    </location>
</feature>
<feature type="region of interest" description="Disordered" evidence="1">
    <location>
        <begin position="739"/>
        <end position="766"/>
    </location>
</feature>
<feature type="compositionally biased region" description="Basic and acidic residues" evidence="1">
    <location>
        <begin position="439"/>
        <end position="457"/>
    </location>
</feature>
<proteinExistence type="predicted"/>
<sequence>MVRPRKKRGRPPKPKMAFLDRYCRVYLERCDEMPEYKEALLRERRKAVIRIRKEKKVVLRKQRGAPKRQKKQETELLRNIKRGEMKKRGRKKKEVSLKEPRKYPRRTRKEKKDVVLKEPRKYPRRTRNEKKNEICAPTLYERKDTEKRTVAHFVPVMYLEIFRAYVEVLRNDQYAYRMVSMLHEKNIDEDFLIFDSDKILVRIPNKQLVEWIMEICNISDIQMEVQWLRICNALDELNHEVMNRIVPEKRKNWNENALVRKSYYGLFVRTVEKTFNLKQDDTVNTLKREVSKSPILLEKGPKAKIFKTNLPHQKSDVMTKRETPKSLKRKISEEEKGILQEHEGTLKRLRTAHTQDVENCFDDISVLKRTQTPVASSICLTTNQTAVSAIEENTSEIKENKKEQNETFGSKQFFSFSSKDNQTENVRFYSDLSVSTTDESSHSNEDFTSLKENKEQNKTFGNNELLSFSPKDNQRESAEFCEDLSASATDESSNSNEHFASLKENKEQNETFGNNELLSFSPKDNQRESAEFCEDSSANNQRESAEFCEDLSASATDESSNSNEHFASLKENKEQNETFGNNELLCFSPKDNQRESAEFCKDLSASATDESSNSNEDFASLNEHNNSESRTVEKQIAMLEDKNKNDYYLFENAPIANEELKSGSTTEEKYMHLQVKGKNKIGKDESCSSFSNKSDISDHKDVSDVFVAKNIAGDDYEDILTEEEDDSEERKELFNELLHNNDVKESTSTKSIQNETNITEHEENRNDMTAIEDFMNVKKSENIYRNNSTDNSESSVLEPINLVVEKKQASIPTSNCIESQTNENELQLINYEYQQQVSNIVYGKTLARNVIESMTLEREYVNNNNTTNQITNRNESRGCNTSITSRKECRNYVSSLTGFTNIIETQAVYQQVFVDIGEKSLEQPVNNMYQNNLISKKDLNEDTFNENVENQEVLDINAKNVARDAKENLPREEEGSLDYEEPEPLYSEINDPESDDNVNRNSLTSNNVWYEHKLYDTSKERISGQDEKYVETGNHTSQWTGRRELNGCNASISSRRVWRGWRQLSVTQSEQRVNDLSAITGFTNIIQTQEIYGDVLVENSIAQSVNIMHQNRNCGPSMLHGLRLPFYSDISDEEQSNADTQTAEEDTQDNKDTGKFSDISNEEYAAGRLNIVDQNNQCNSAQYAPNNLKPYGPWYYHYNLNPNYHNQKCNSACYDYNNVKCNSACYDYNIQKCNSASYVYNNQKCNSAWYDPTLYYTTNEGNGRQEASDKIDAVNYARDAEDDVSIKGEFLGNEKTVNDINGFSNIRKTQGIYGEDIGQKFIPKSVNIAHQNNPNYQYILNDNKFCNENIDNQQPASFQHIPGNVKADLLMTQEEPVDYSLCNKPVYPDIINEDQNNIDMLSAEEDSMDDGKSNSSEFSDICDDEYVAESINTEVQNNLKASNGDKLFNKLKENTESQDDSDIINAKNVARDGKEYMKAEEKENYVNQLMYRNKLNRHKAFMQSRKQCGDSESDESSDDVTTITGSSNIIETPQIYEDISADNDEKSSAESIHIMHKNNIKSNETLKEHISFNNFNENTGNQNVSDIAKAKTVAADGKDHMTVEGKYEEDEKFINPLMGRNELKGCRTFMSSKKQLSDSESEDSLDDVATSTSSREQSSDSESHEKWNDGTTSTPPRKQRRVSEPEDSLNDVTTSEPSRKQMSDLEYEQSVNDVITITDSPNIIETPQIYEDISMDNDEKSNSENVNITTLGDVKNHMTMEMCAEEHENFINQSSGKSEQNEFCFMSSRKQQSVSKLEESLNDVTSSTPSRKQFSDHGYEQNLNDATITTDFPNITETHEVYEGVSADNGDTSNAESINIMHQNNLKSCEDLNYNKLTDKLNEEFGKQEASDAPESKERLNDVTTGTCSPIILETTYEDITTDDEKIMAEYINKHQNNNKALDEDKIPNNFNDSTENQEVSDIINAKAVEEDVREVIPVEDNYFNIQNFSTQWKERTEFERYKTLMKSRNNTKKCFSKETTIIDSRNFIWTQGIVYEELSEDSTEKTIAEYIKMHQNNKKTNEALNDDELSSKSNESTENQEDSFIINAKTFEKTLKEFMTFEETCTQDENFVNALAELKNQKMYKAFKPLRKQWSDTESKDRSNNVTITNGSSNIIENSETKIKQAQGIYEVDIGQKCIPKCVDITYQNNSKSNNVLNDCEFSSENIGNQQANFMHKEQSSYVSKEGIGNQQADFMHKEQSSYVSKEGIGNQQADFMHKEQSSYVSKEGIGNQQADFMHKEQSSYVSKEGIGNQQADFKYKEQSNYCKFSDISDDECVAESINTTAENNLKSSNTLIGDKLFNELQENTENHEVSNIINAKTVARDDKESITVEENETSINPLTNRNELKEHNTFMQSGVQQLSDSESEKMVEVTPFTPFRKRWSECVAESINTTAENNLTSNNAMSGDKLFNQFEENTENHEVSNIINAKNFVRDDKESITVEENETSINPLTNRNELKEHNTFMQSGVQQLSDSESEKMVEVTPFTLFRKRWSECVAESINTTAENNLTSNNAMSGEKLFNQFEENTENHEVSNIINAKNFVGDDKESITVEENETSINPLTNRNELKEHNTFMQSGVQQLSDSESEEMVEVTPFTPFRKRWSECVAESINTTAENNLTSNNAMSGEKLFNQFEENTENHEVSNIINAKNFVGDDKESITVEENETSINPLTNRNELKEHNTFMQSGVQQLSDSESEKMVEVTPFTPFSKRWSDAEPKQCLNTTRTDFSNLIKTPDIDENVSSDIDENVSSDNDENVSSDNDEKSIAESVNITYQNNLKPSNALNETIFFQKFNVNTGNQGFSDTVNAKNVAGDVKENLLREEEMSVDCKEPEPPMYSDISDPEEEGFVENAPSRIGYSNMYRPSFNEESYHYPRQNIPYMNFPPTPRQAPNFYTFPQLSNASYTYKSGINQYWSDNNVVGNFPSAIYAPPQVSSVYNPYPSCVIEESILRDNSTSEETQSTSTTDSDVQPSIAAPAIYAPDSFAPFHTLSTPPFHYHNVLDMNISATKEIQLNENSDSEELTENDDQDKLLDYCDLEHLMESDPDQYTTNSDSEPKWNDFLASVEDIFQGRQYDIAWYESSSPLKLQALSSESCDPTICGNVPPNEDSVLESLKHREMLFKEELHTAANHESAETAETEKHLHFTKSVGNYYEGQQDLYQYLGVTLDNGRNLMWGDKEGQSWDIFLDNNRGTFSSYSEEKRDFDVNSHILAMTDELFHPIGKYTSCHQSARTEIRCITEIVD</sequence>
<feature type="region of interest" description="Disordered" evidence="1">
    <location>
        <begin position="2869"/>
        <end position="2888"/>
    </location>
</feature>
<comment type="caution">
    <text evidence="3">The sequence shown here is derived from an EMBL/GenBank/DDBJ whole genome shotgun (WGS) entry which is preliminary data.</text>
</comment>
<protein>
    <submittedName>
        <fullName evidence="3">Uncharacterized protein</fullName>
    </submittedName>
</protein>
<feature type="region of interest" description="Disordered" evidence="1">
    <location>
        <begin position="964"/>
        <end position="1002"/>
    </location>
</feature>
<dbReference type="EMBL" id="BPLQ01002671">
    <property type="protein sequence ID" value="GIX94889.1"/>
    <property type="molecule type" value="Genomic_DNA"/>
</dbReference>
<feature type="compositionally biased region" description="Basic and acidic residues" evidence="1">
    <location>
        <begin position="500"/>
        <end position="509"/>
    </location>
</feature>
<accession>A0AAV4PIG2</accession>
<feature type="region of interest" description="Disordered" evidence="1">
    <location>
        <begin position="2060"/>
        <end position="2082"/>
    </location>
</feature>
<gene>
    <name evidence="2" type="ORF">CDAR_560641</name>
    <name evidence="3" type="ORF">CDAR_560731</name>
</gene>
<feature type="region of interest" description="Disordered" evidence="1">
    <location>
        <begin position="434"/>
        <end position="575"/>
    </location>
</feature>